<dbReference type="Proteomes" id="UP001501746">
    <property type="component" value="Unassembled WGS sequence"/>
</dbReference>
<evidence type="ECO:0008006" key="5">
    <source>
        <dbReference type="Google" id="ProtNLM"/>
    </source>
</evidence>
<sequence>MTADRLGGNDADWLLAQLAAGGSPAPSQPSQTPVPRAQPMPSDQPQYANPQSSTQASQGRRAARSEESLDWFSLAEPPAQETATRALPVVGDALPPRQSPPASTAAPAAQSWEQTATRALPVVPPTAQPWERTEARSIPVVQAPASPSGPAFAPPGAYVPPAAAHAPLSVEPPVGRSQAPIVGHEPDRRGIPGPATPTASFALTWGDAPAQPEPSAEDALRDAFRRLSQPDSAQQAAPVAPAQPAATPAAAAPAAAAPAAPVPSPAPVAPEADPFADFALPPVARNSFTPASGTPRAATTDFGADLWSALQEPDPVPIPTQELTRRERLALEQQTSGPEAGQEGGDAAAFTAMPPAAPQGTPPAQSPFASPSPWNSGAETAPTADARTPAVPSADPIWQTPALQMPAPQVPPAAEAPRTPFPAFAAASAPPAPVDQRVEPVDDLLAALGGAQAPGPARPRRDEPAGGPEGQLFGRPYDTPSPQTSRFASFAADTALGQTAAPSRQPAAPSFAPAQGPASASTAFAAPVGMPEAAAPLAPTPVPQGASDGLADLGLSFGEPEHEPEVTRDRFASPVDDESRDVPQYVHAARAWSAVPAEDASLEAEEPEAEDLGYQWGLMPDPMAEDPRADAPAGSMLVALAAAAQAPATGGLADADLVPSDDGAELDPFAGFESDEPSAQTALLRTAPPADEVASDPFADAAPTRQFPQPATERMPRTPAAWSPAVAPEEPDLDDPFASLFTPTGPVAVTPIGAGAAFPGPVRGGAGAGAAAAGGYGAGAYSAGAYGAGAGAGVAFSASSGASTTGSGRAGGTGNNGGSGGGGNGGSGGGGNGRGPGGSGGSGKGGSGGSGSDRRPVKTLIWIAGGLVAVLVLVGLFFLGSQLMGGGSSGGTANLSASESETAEETPSVAPTAPQPMGVHAWNTLFGGECVDPFTSAWDQEYTVVDCGVAHAAQLVYRGTLPGDEAAPYPGESELATQIGTLCTAAGIVDVAAAGGIPDLQVQGSYPADEAQWAEGERTYYCFVNRAGGEPLTGSLAGPGPAA</sequence>
<reference evidence="3 4" key="1">
    <citation type="journal article" date="2019" name="Int. J. Syst. Evol. Microbiol.">
        <title>The Global Catalogue of Microorganisms (GCM) 10K type strain sequencing project: providing services to taxonomists for standard genome sequencing and annotation.</title>
        <authorList>
            <consortium name="The Broad Institute Genomics Platform"/>
            <consortium name="The Broad Institute Genome Sequencing Center for Infectious Disease"/>
            <person name="Wu L."/>
            <person name="Ma J."/>
        </authorList>
    </citation>
    <scope>NUCLEOTIDE SEQUENCE [LARGE SCALE GENOMIC DNA]</scope>
    <source>
        <strain evidence="3 4">JCM 14323</strain>
    </source>
</reference>
<feature type="compositionally biased region" description="Polar residues" evidence="1">
    <location>
        <begin position="41"/>
        <end position="58"/>
    </location>
</feature>
<organism evidence="3 4">
    <name type="scientific">Agromyces salentinus</name>
    <dbReference type="NCBI Taxonomy" id="269421"/>
    <lineage>
        <taxon>Bacteria</taxon>
        <taxon>Bacillati</taxon>
        <taxon>Actinomycetota</taxon>
        <taxon>Actinomycetes</taxon>
        <taxon>Micrococcales</taxon>
        <taxon>Microbacteriaceae</taxon>
        <taxon>Agromyces</taxon>
    </lineage>
</organism>
<feature type="region of interest" description="Disordered" evidence="1">
    <location>
        <begin position="142"/>
        <end position="397"/>
    </location>
</feature>
<comment type="caution">
    <text evidence="3">The sequence shown here is derived from an EMBL/GenBank/DDBJ whole genome shotgun (WGS) entry which is preliminary data.</text>
</comment>
<protein>
    <recommendedName>
        <fullName evidence="5">Septum formation-related domain-containing protein</fullName>
    </recommendedName>
</protein>
<feature type="transmembrane region" description="Helical" evidence="2">
    <location>
        <begin position="860"/>
        <end position="879"/>
    </location>
</feature>
<feature type="region of interest" description="Disordered" evidence="1">
    <location>
        <begin position="797"/>
        <end position="853"/>
    </location>
</feature>
<keyword evidence="2" id="KW-0472">Membrane</keyword>
<feature type="region of interest" description="Disordered" evidence="1">
    <location>
        <begin position="449"/>
        <end position="579"/>
    </location>
</feature>
<keyword evidence="2" id="KW-1133">Transmembrane helix</keyword>
<feature type="compositionally biased region" description="Basic and acidic residues" evidence="1">
    <location>
        <begin position="559"/>
        <end position="571"/>
    </location>
</feature>
<feature type="compositionally biased region" description="Low complexity" evidence="1">
    <location>
        <begin position="797"/>
        <end position="807"/>
    </location>
</feature>
<feature type="region of interest" description="Disordered" evidence="1">
    <location>
        <begin position="889"/>
        <end position="915"/>
    </location>
</feature>
<feature type="compositionally biased region" description="Low complexity" evidence="1">
    <location>
        <begin position="143"/>
        <end position="167"/>
    </location>
</feature>
<evidence type="ECO:0000256" key="2">
    <source>
        <dbReference type="SAM" id="Phobius"/>
    </source>
</evidence>
<dbReference type="RefSeq" id="WP_157427081.1">
    <property type="nucleotide sequence ID" value="NZ_BAAANK010000002.1"/>
</dbReference>
<proteinExistence type="predicted"/>
<evidence type="ECO:0000256" key="1">
    <source>
        <dbReference type="SAM" id="MobiDB-lite"/>
    </source>
</evidence>
<feature type="compositionally biased region" description="Low complexity" evidence="1">
    <location>
        <begin position="233"/>
        <end position="259"/>
    </location>
</feature>
<feature type="region of interest" description="Disordered" evidence="1">
    <location>
        <begin position="653"/>
        <end position="679"/>
    </location>
</feature>
<feature type="compositionally biased region" description="Gly residues" evidence="1">
    <location>
        <begin position="808"/>
        <end position="851"/>
    </location>
</feature>
<evidence type="ECO:0000313" key="4">
    <source>
        <dbReference type="Proteomes" id="UP001501746"/>
    </source>
</evidence>
<feature type="region of interest" description="Disordered" evidence="1">
    <location>
        <begin position="1"/>
        <end position="129"/>
    </location>
</feature>
<keyword evidence="2" id="KW-0812">Transmembrane</keyword>
<evidence type="ECO:0000313" key="3">
    <source>
        <dbReference type="EMBL" id="GAA1828404.1"/>
    </source>
</evidence>
<feature type="compositionally biased region" description="Pro residues" evidence="1">
    <location>
        <begin position="355"/>
        <end position="365"/>
    </location>
</feature>
<feature type="compositionally biased region" description="Low complexity" evidence="1">
    <location>
        <begin position="891"/>
        <end position="910"/>
    </location>
</feature>
<feature type="region of interest" description="Disordered" evidence="1">
    <location>
        <begin position="692"/>
        <end position="716"/>
    </location>
</feature>
<accession>A0ABN2MJA5</accession>
<dbReference type="EMBL" id="BAAANK010000002">
    <property type="protein sequence ID" value="GAA1828404.1"/>
    <property type="molecule type" value="Genomic_DNA"/>
</dbReference>
<feature type="compositionally biased region" description="Low complexity" evidence="1">
    <location>
        <begin position="100"/>
        <end position="111"/>
    </location>
</feature>
<gene>
    <name evidence="3" type="ORF">GCM10009750_09970</name>
</gene>
<keyword evidence="4" id="KW-1185">Reference proteome</keyword>
<name>A0ABN2MJA5_9MICO</name>